<evidence type="ECO:0000313" key="4">
    <source>
        <dbReference type="Proteomes" id="UP001597109"/>
    </source>
</evidence>
<name>A0ABW3LCP4_9BACL</name>
<dbReference type="RefSeq" id="WP_144840837.1">
    <property type="nucleotide sequence ID" value="NZ_JBHTKI010000014.1"/>
</dbReference>
<evidence type="ECO:0000256" key="1">
    <source>
        <dbReference type="SAM" id="MobiDB-lite"/>
    </source>
</evidence>
<accession>A0ABW3LCP4</accession>
<sequence>MMFILLLIIGSYVMGLLSFIFVRLKKNREIKKVFLDPYDEITKQFVRIENHATNQTSFKGKSKKNSGGYMSDSKGTDQDDMDFALRDGVYSDSMSYDSNDTY</sequence>
<feature type="region of interest" description="Disordered" evidence="1">
    <location>
        <begin position="56"/>
        <end position="80"/>
    </location>
</feature>
<keyword evidence="2" id="KW-0472">Membrane</keyword>
<protein>
    <submittedName>
        <fullName evidence="3">Uncharacterized protein</fullName>
    </submittedName>
</protein>
<proteinExistence type="predicted"/>
<keyword evidence="4" id="KW-1185">Reference proteome</keyword>
<organism evidence="3 4">
    <name type="scientific">Metaplanococcus flavidus</name>
    <dbReference type="NCBI Taxonomy" id="569883"/>
    <lineage>
        <taxon>Bacteria</taxon>
        <taxon>Bacillati</taxon>
        <taxon>Bacillota</taxon>
        <taxon>Bacilli</taxon>
        <taxon>Bacillales</taxon>
        <taxon>Caryophanaceae</taxon>
        <taxon>Metaplanococcus</taxon>
    </lineage>
</organism>
<keyword evidence="2" id="KW-1133">Transmembrane helix</keyword>
<evidence type="ECO:0000256" key="2">
    <source>
        <dbReference type="SAM" id="Phobius"/>
    </source>
</evidence>
<comment type="caution">
    <text evidence="3">The sequence shown here is derived from an EMBL/GenBank/DDBJ whole genome shotgun (WGS) entry which is preliminary data.</text>
</comment>
<feature type="transmembrane region" description="Helical" evidence="2">
    <location>
        <begin position="6"/>
        <end position="24"/>
    </location>
</feature>
<gene>
    <name evidence="3" type="ORF">ACFQ1X_10640</name>
</gene>
<reference evidence="4" key="1">
    <citation type="journal article" date="2019" name="Int. J. Syst. Evol. Microbiol.">
        <title>The Global Catalogue of Microorganisms (GCM) 10K type strain sequencing project: providing services to taxonomists for standard genome sequencing and annotation.</title>
        <authorList>
            <consortium name="The Broad Institute Genomics Platform"/>
            <consortium name="The Broad Institute Genome Sequencing Center for Infectious Disease"/>
            <person name="Wu L."/>
            <person name="Ma J."/>
        </authorList>
    </citation>
    <scope>NUCLEOTIDE SEQUENCE [LARGE SCALE GENOMIC DNA]</scope>
    <source>
        <strain evidence="4">CCUG 56756</strain>
    </source>
</reference>
<dbReference type="EMBL" id="JBHTKI010000014">
    <property type="protein sequence ID" value="MFD1031887.1"/>
    <property type="molecule type" value="Genomic_DNA"/>
</dbReference>
<dbReference type="Proteomes" id="UP001597109">
    <property type="component" value="Unassembled WGS sequence"/>
</dbReference>
<evidence type="ECO:0000313" key="3">
    <source>
        <dbReference type="EMBL" id="MFD1031887.1"/>
    </source>
</evidence>
<keyword evidence="2" id="KW-0812">Transmembrane</keyword>